<sequence length="60" mass="6684">MPTRLADSTRLNVRFVRIGLAALLVFVFTTLAWSNLNRSHSTPPAERLFPLHVAPDPVSL</sequence>
<protein>
    <submittedName>
        <fullName evidence="2">IKI3 family protein</fullName>
    </submittedName>
</protein>
<dbReference type="EMBL" id="CP002353">
    <property type="protein sequence ID" value="ADV61051.1"/>
    <property type="molecule type" value="Genomic_DNA"/>
</dbReference>
<keyword evidence="1" id="KW-1133">Transmembrane helix</keyword>
<evidence type="ECO:0000256" key="1">
    <source>
        <dbReference type="SAM" id="Phobius"/>
    </source>
</evidence>
<dbReference type="Proteomes" id="UP000008631">
    <property type="component" value="Chromosome"/>
</dbReference>
<keyword evidence="1" id="KW-0812">Transmembrane</keyword>
<proteinExistence type="predicted"/>
<evidence type="ECO:0000313" key="2">
    <source>
        <dbReference type="EMBL" id="ADV61051.1"/>
    </source>
</evidence>
<feature type="transmembrane region" description="Helical" evidence="1">
    <location>
        <begin position="15"/>
        <end position="33"/>
    </location>
</feature>
<reference evidence="2 3" key="2">
    <citation type="journal article" date="2011" name="Stand. Genomic Sci.">
        <title>Complete genome sequence of Isosphaera pallida type strain (IS1B).</title>
        <authorList>
            <consortium name="US DOE Joint Genome Institute (JGI-PGF)"/>
            <person name="Goker M."/>
            <person name="Cleland D."/>
            <person name="Saunders E."/>
            <person name="Lapidus A."/>
            <person name="Nolan M."/>
            <person name="Lucas S."/>
            <person name="Hammon N."/>
            <person name="Deshpande S."/>
            <person name="Cheng J.F."/>
            <person name="Tapia R."/>
            <person name="Han C."/>
            <person name="Goodwin L."/>
            <person name="Pitluck S."/>
            <person name="Liolios K."/>
            <person name="Pagani I."/>
            <person name="Ivanova N."/>
            <person name="Mavromatis K."/>
            <person name="Pati A."/>
            <person name="Chen A."/>
            <person name="Palaniappan K."/>
            <person name="Land M."/>
            <person name="Hauser L."/>
            <person name="Chang Y.J."/>
            <person name="Jeffries C.D."/>
            <person name="Detter J.C."/>
            <person name="Beck B."/>
            <person name="Woyke T."/>
            <person name="Bristow J."/>
            <person name="Eisen J.A."/>
            <person name="Markowitz V."/>
            <person name="Hugenholtz P."/>
            <person name="Kyrpides N.C."/>
            <person name="Klenk H.P."/>
        </authorList>
    </citation>
    <scope>NUCLEOTIDE SEQUENCE [LARGE SCALE GENOMIC DNA]</scope>
    <source>
        <strain evidence="3">ATCC 43644 / DSM 9630 / IS1B</strain>
    </source>
</reference>
<reference key="1">
    <citation type="submission" date="2010-11" db="EMBL/GenBank/DDBJ databases">
        <title>The complete sequence of chromosome of Isophaera pallida ATCC 43644.</title>
        <authorList>
            <consortium name="US DOE Joint Genome Institute (JGI-PGF)"/>
            <person name="Lucas S."/>
            <person name="Copeland A."/>
            <person name="Lapidus A."/>
            <person name="Bruce D."/>
            <person name="Goodwin L."/>
            <person name="Pitluck S."/>
            <person name="Kyrpides N."/>
            <person name="Mavromatis K."/>
            <person name="Pagani I."/>
            <person name="Ivanova N."/>
            <person name="Saunders E."/>
            <person name="Brettin T."/>
            <person name="Detter J.C."/>
            <person name="Han C."/>
            <person name="Tapia R."/>
            <person name="Land M."/>
            <person name="Hauser L."/>
            <person name="Markowitz V."/>
            <person name="Cheng J.-F."/>
            <person name="Hugenholtz P."/>
            <person name="Woyke T."/>
            <person name="Wu D."/>
            <person name="Eisen J.A."/>
        </authorList>
    </citation>
    <scope>NUCLEOTIDE SEQUENCE</scope>
    <source>
        <strain>ATCC 43644</strain>
    </source>
</reference>
<gene>
    <name evidence="2" type="ordered locus">Isop_0456</name>
</gene>
<dbReference type="KEGG" id="ipa:Isop_0456"/>
<keyword evidence="1" id="KW-0472">Membrane</keyword>
<evidence type="ECO:0000313" key="3">
    <source>
        <dbReference type="Proteomes" id="UP000008631"/>
    </source>
</evidence>
<accession>E8QYS5</accession>
<name>E8QYS5_ISOPI</name>
<keyword evidence="3" id="KW-1185">Reference proteome</keyword>
<dbReference type="STRING" id="575540.Isop_0456"/>
<dbReference type="AlphaFoldDB" id="E8QYS5"/>
<dbReference type="HOGENOM" id="CLU_2935336_0_0_0"/>
<dbReference type="InParanoid" id="E8QYS5"/>
<organism evidence="2 3">
    <name type="scientific">Isosphaera pallida (strain ATCC 43644 / DSM 9630 / IS1B)</name>
    <dbReference type="NCBI Taxonomy" id="575540"/>
    <lineage>
        <taxon>Bacteria</taxon>
        <taxon>Pseudomonadati</taxon>
        <taxon>Planctomycetota</taxon>
        <taxon>Planctomycetia</taxon>
        <taxon>Isosphaerales</taxon>
        <taxon>Isosphaeraceae</taxon>
        <taxon>Isosphaera</taxon>
    </lineage>
</organism>